<comment type="caution">
    <text evidence="3">The sequence shown here is derived from an EMBL/GenBank/DDBJ whole genome shotgun (WGS) entry which is preliminary data.</text>
</comment>
<proteinExistence type="predicted"/>
<organism evidence="3 4">
    <name type="scientific">Umbra pygmaea</name>
    <name type="common">Eastern mudminnow</name>
    <dbReference type="NCBI Taxonomy" id="75934"/>
    <lineage>
        <taxon>Eukaryota</taxon>
        <taxon>Metazoa</taxon>
        <taxon>Chordata</taxon>
        <taxon>Craniata</taxon>
        <taxon>Vertebrata</taxon>
        <taxon>Euteleostomi</taxon>
        <taxon>Actinopterygii</taxon>
        <taxon>Neopterygii</taxon>
        <taxon>Teleostei</taxon>
        <taxon>Protacanthopterygii</taxon>
        <taxon>Esociformes</taxon>
        <taxon>Umbridae</taxon>
        <taxon>Umbra</taxon>
    </lineage>
</organism>
<sequence length="299" mass="34123">YHPSPVYPACLPTTSLPCYFDWSGFLPWVEYAQNSLVQSSLGITPFQCVLGYQPPLFPWDTDPAPVEAVEQWFTRSSRVWDSAHQHLDRASRRQKDQADRRRRPTPLYHPGQRVWLSTRDIRHQLPNRKLSQRYIGPFKIVRRINPVTYRLLLPRQYRLSSSFHVSLSKPVRYSPMHPPVAARTPPPPLEIDGTLPFLSGSCWSRGDDGVFYNIWWIGKGTARRNGLGFLPRMCWILSSSPPSTVTTHTALLLGPVVAPLRGHSVLLEPPSGGGFCCIIRLFTPQCTFSNWYQSITQQT</sequence>
<dbReference type="InterPro" id="IPR056924">
    <property type="entry name" value="SH3_Tf2-1"/>
</dbReference>
<evidence type="ECO:0000259" key="2">
    <source>
        <dbReference type="Pfam" id="PF24626"/>
    </source>
</evidence>
<dbReference type="EMBL" id="JAGEUA010000001">
    <property type="protein sequence ID" value="KAL1023548.1"/>
    <property type="molecule type" value="Genomic_DNA"/>
</dbReference>
<dbReference type="Pfam" id="PF24626">
    <property type="entry name" value="SH3_Tf2-1"/>
    <property type="match status" value="1"/>
</dbReference>
<evidence type="ECO:0000313" key="3">
    <source>
        <dbReference type="EMBL" id="KAL1023548.1"/>
    </source>
</evidence>
<name>A0ABD0XQB5_UMBPY</name>
<protein>
    <recommendedName>
        <fullName evidence="2">Tf2-1-like SH3-like domain-containing protein</fullName>
    </recommendedName>
</protein>
<evidence type="ECO:0000313" key="4">
    <source>
        <dbReference type="Proteomes" id="UP001557470"/>
    </source>
</evidence>
<dbReference type="PANTHER" id="PTHR45835">
    <property type="entry name" value="YALI0A06105P"/>
    <property type="match status" value="1"/>
</dbReference>
<keyword evidence="4" id="KW-1185">Reference proteome</keyword>
<dbReference type="PANTHER" id="PTHR45835:SF99">
    <property type="entry name" value="CHROMO DOMAIN-CONTAINING PROTEIN-RELATED"/>
    <property type="match status" value="1"/>
</dbReference>
<accession>A0ABD0XQB5</accession>
<feature type="compositionally biased region" description="Basic and acidic residues" evidence="1">
    <location>
        <begin position="84"/>
        <end position="99"/>
    </location>
</feature>
<dbReference type="Proteomes" id="UP001557470">
    <property type="component" value="Unassembled WGS sequence"/>
</dbReference>
<gene>
    <name evidence="3" type="ORF">UPYG_G00042250</name>
</gene>
<feature type="domain" description="Tf2-1-like SH3-like" evidence="2">
    <location>
        <begin position="111"/>
        <end position="171"/>
    </location>
</feature>
<evidence type="ECO:0000256" key="1">
    <source>
        <dbReference type="SAM" id="MobiDB-lite"/>
    </source>
</evidence>
<dbReference type="Gene3D" id="3.30.420.10">
    <property type="entry name" value="Ribonuclease H-like superfamily/Ribonuclease H"/>
    <property type="match status" value="1"/>
</dbReference>
<feature type="non-terminal residue" evidence="3">
    <location>
        <position position="1"/>
    </location>
</feature>
<feature type="region of interest" description="Disordered" evidence="1">
    <location>
        <begin position="84"/>
        <end position="108"/>
    </location>
</feature>
<dbReference type="AlphaFoldDB" id="A0ABD0XQB5"/>
<reference evidence="3 4" key="1">
    <citation type="submission" date="2024-06" db="EMBL/GenBank/DDBJ databases">
        <authorList>
            <person name="Pan Q."/>
            <person name="Wen M."/>
            <person name="Jouanno E."/>
            <person name="Zahm M."/>
            <person name="Klopp C."/>
            <person name="Cabau C."/>
            <person name="Louis A."/>
            <person name="Berthelot C."/>
            <person name="Parey E."/>
            <person name="Roest Crollius H."/>
            <person name="Montfort J."/>
            <person name="Robinson-Rechavi M."/>
            <person name="Bouchez O."/>
            <person name="Lampietro C."/>
            <person name="Lopez Roques C."/>
            <person name="Donnadieu C."/>
            <person name="Postlethwait J."/>
            <person name="Bobe J."/>
            <person name="Verreycken H."/>
            <person name="Guiguen Y."/>
        </authorList>
    </citation>
    <scope>NUCLEOTIDE SEQUENCE [LARGE SCALE GENOMIC DNA]</scope>
    <source>
        <strain evidence="3">Up_M1</strain>
        <tissue evidence="3">Testis</tissue>
    </source>
</reference>
<dbReference type="InterPro" id="IPR036397">
    <property type="entry name" value="RNaseH_sf"/>
</dbReference>